<evidence type="ECO:0000256" key="2">
    <source>
        <dbReference type="ARBA" id="ARBA00022448"/>
    </source>
</evidence>
<dbReference type="GO" id="GO:0022857">
    <property type="term" value="F:transmembrane transporter activity"/>
    <property type="evidence" value="ECO:0007669"/>
    <property type="project" value="UniProtKB-UniRule"/>
</dbReference>
<evidence type="ECO:0000256" key="7">
    <source>
        <dbReference type="ARBA" id="ARBA00023136"/>
    </source>
</evidence>
<dbReference type="PANTHER" id="PTHR35011:SF2">
    <property type="entry name" value="2,3-DIKETO-L-GULONATE TRAP TRANSPORTER SMALL PERMEASE PROTEIN YIAM"/>
    <property type="match status" value="1"/>
</dbReference>
<dbReference type="OrthoDB" id="4250245at2"/>
<feature type="transmembrane region" description="Helical" evidence="9">
    <location>
        <begin position="43"/>
        <end position="62"/>
    </location>
</feature>
<dbReference type="GO" id="GO:0005886">
    <property type="term" value="C:plasma membrane"/>
    <property type="evidence" value="ECO:0007669"/>
    <property type="project" value="UniProtKB-SubCell"/>
</dbReference>
<sequence>MKFLRHIRDWATIAMFVVLFLTLVAGIVSRYVLHAPIAWTDELAVILFIWVIFFTGGFSLPYKEHFGFDVVYDMLSLRSKRVISIVTSAGLAAVLIYSLPFVWDYISFMWRERTAALQWRYDYVYMIFPIFQVAVVLGLLRRLVRLLSPKYWEAEI</sequence>
<protein>
    <recommendedName>
        <fullName evidence="9">TRAP transporter small permease protein</fullName>
    </recommendedName>
</protein>
<accession>A0A2T5H0J1</accession>
<dbReference type="GO" id="GO:0015740">
    <property type="term" value="P:C4-dicarboxylate transport"/>
    <property type="evidence" value="ECO:0007669"/>
    <property type="project" value="TreeGrafter"/>
</dbReference>
<comment type="subunit">
    <text evidence="9">The complex comprises the extracytoplasmic solute receptor protein and the two transmembrane proteins.</text>
</comment>
<dbReference type="PANTHER" id="PTHR35011">
    <property type="entry name" value="2,3-DIKETO-L-GULONATE TRAP TRANSPORTER SMALL PERMEASE PROTEIN YIAM"/>
    <property type="match status" value="1"/>
</dbReference>
<keyword evidence="2 9" id="KW-0813">Transport</keyword>
<evidence type="ECO:0000256" key="5">
    <source>
        <dbReference type="ARBA" id="ARBA00022692"/>
    </source>
</evidence>
<organism evidence="11 12">
    <name type="scientific">Celeribacter persicus</name>
    <dbReference type="NCBI Taxonomy" id="1651082"/>
    <lineage>
        <taxon>Bacteria</taxon>
        <taxon>Pseudomonadati</taxon>
        <taxon>Pseudomonadota</taxon>
        <taxon>Alphaproteobacteria</taxon>
        <taxon>Rhodobacterales</taxon>
        <taxon>Roseobacteraceae</taxon>
        <taxon>Celeribacter</taxon>
    </lineage>
</organism>
<keyword evidence="4 9" id="KW-0997">Cell inner membrane</keyword>
<comment type="caution">
    <text evidence="11">The sequence shown here is derived from an EMBL/GenBank/DDBJ whole genome shotgun (WGS) entry which is preliminary data.</text>
</comment>
<keyword evidence="12" id="KW-1185">Reference proteome</keyword>
<dbReference type="InterPro" id="IPR055348">
    <property type="entry name" value="DctQ"/>
</dbReference>
<comment type="subcellular location">
    <subcellularLocation>
        <location evidence="1 9">Cell inner membrane</location>
        <topology evidence="1 9">Multi-pass membrane protein</topology>
    </subcellularLocation>
</comment>
<reference evidence="11 12" key="1">
    <citation type="submission" date="2018-04" db="EMBL/GenBank/DDBJ databases">
        <title>Genomic Encyclopedia of Archaeal and Bacterial Type Strains, Phase II (KMG-II): from individual species to whole genera.</title>
        <authorList>
            <person name="Goeker M."/>
        </authorList>
    </citation>
    <scope>NUCLEOTIDE SEQUENCE [LARGE SCALE GENOMIC DNA]</scope>
    <source>
        <strain evidence="11 12">DSM 100434</strain>
    </source>
</reference>
<dbReference type="AlphaFoldDB" id="A0A2T5H0J1"/>
<comment type="similarity">
    <text evidence="8 9">Belongs to the TRAP transporter small permease family.</text>
</comment>
<keyword evidence="6 9" id="KW-1133">Transmembrane helix</keyword>
<evidence type="ECO:0000313" key="11">
    <source>
        <dbReference type="EMBL" id="PTQ65077.1"/>
    </source>
</evidence>
<evidence type="ECO:0000256" key="1">
    <source>
        <dbReference type="ARBA" id="ARBA00004429"/>
    </source>
</evidence>
<comment type="function">
    <text evidence="9">Part of the tripartite ATP-independent periplasmic (TRAP) transport system.</text>
</comment>
<dbReference type="EMBL" id="QAOH01000037">
    <property type="protein sequence ID" value="PTQ65077.1"/>
    <property type="molecule type" value="Genomic_DNA"/>
</dbReference>
<feature type="transmembrane region" description="Helical" evidence="9">
    <location>
        <begin position="82"/>
        <end position="103"/>
    </location>
</feature>
<keyword evidence="7 9" id="KW-0472">Membrane</keyword>
<keyword evidence="3" id="KW-1003">Cell membrane</keyword>
<keyword evidence="5 9" id="KW-0812">Transmembrane</keyword>
<dbReference type="Pfam" id="PF04290">
    <property type="entry name" value="DctQ"/>
    <property type="match status" value="1"/>
</dbReference>
<proteinExistence type="inferred from homology"/>
<evidence type="ECO:0000256" key="6">
    <source>
        <dbReference type="ARBA" id="ARBA00022989"/>
    </source>
</evidence>
<feature type="domain" description="Tripartite ATP-independent periplasmic transporters DctQ component" evidence="10">
    <location>
        <begin position="20"/>
        <end position="147"/>
    </location>
</feature>
<evidence type="ECO:0000259" key="10">
    <source>
        <dbReference type="Pfam" id="PF04290"/>
    </source>
</evidence>
<name>A0A2T5H0J1_9RHOB</name>
<evidence type="ECO:0000256" key="3">
    <source>
        <dbReference type="ARBA" id="ARBA00022475"/>
    </source>
</evidence>
<dbReference type="Proteomes" id="UP000244077">
    <property type="component" value="Unassembled WGS sequence"/>
</dbReference>
<evidence type="ECO:0000256" key="8">
    <source>
        <dbReference type="ARBA" id="ARBA00038436"/>
    </source>
</evidence>
<evidence type="ECO:0000313" key="12">
    <source>
        <dbReference type="Proteomes" id="UP000244077"/>
    </source>
</evidence>
<evidence type="ECO:0000256" key="4">
    <source>
        <dbReference type="ARBA" id="ARBA00022519"/>
    </source>
</evidence>
<feature type="transmembrane region" description="Helical" evidence="9">
    <location>
        <begin position="123"/>
        <end position="140"/>
    </location>
</feature>
<feature type="transmembrane region" description="Helical" evidence="9">
    <location>
        <begin position="12"/>
        <end position="31"/>
    </location>
</feature>
<dbReference type="InterPro" id="IPR007387">
    <property type="entry name" value="TRAP_DctQ"/>
</dbReference>
<gene>
    <name evidence="11" type="ORF">C8N42_1378</name>
</gene>
<evidence type="ECO:0000256" key="9">
    <source>
        <dbReference type="RuleBase" id="RU369079"/>
    </source>
</evidence>
<dbReference type="RefSeq" id="WP_107818186.1">
    <property type="nucleotide sequence ID" value="NZ_QAOH01000037.1"/>
</dbReference>